<dbReference type="InterPro" id="IPR047324">
    <property type="entry name" value="LbH_gamma_CA-like"/>
</dbReference>
<dbReference type="SUPFAM" id="SSF51161">
    <property type="entry name" value="Trimeric LpxA-like enzymes"/>
    <property type="match status" value="1"/>
</dbReference>
<accession>A0A918Q9X7</accession>
<protein>
    <submittedName>
        <fullName evidence="1">Gamma carbonic anhydrase family protein</fullName>
    </submittedName>
</protein>
<proteinExistence type="predicted"/>
<gene>
    <name evidence="1" type="ORF">GCM10011273_27290</name>
</gene>
<keyword evidence="2" id="KW-1185">Reference proteome</keyword>
<dbReference type="PANTHER" id="PTHR13061:SF29">
    <property type="entry name" value="GAMMA CARBONIC ANHYDRASE-LIKE 1, MITOCHONDRIAL-RELATED"/>
    <property type="match status" value="1"/>
</dbReference>
<organism evidence="1 2">
    <name type="scientific">Asticcacaulis endophyticus</name>
    <dbReference type="NCBI Taxonomy" id="1395890"/>
    <lineage>
        <taxon>Bacteria</taxon>
        <taxon>Pseudomonadati</taxon>
        <taxon>Pseudomonadota</taxon>
        <taxon>Alphaproteobacteria</taxon>
        <taxon>Caulobacterales</taxon>
        <taxon>Caulobacteraceae</taxon>
        <taxon>Asticcacaulis</taxon>
    </lineage>
</organism>
<dbReference type="Gene3D" id="2.160.10.10">
    <property type="entry name" value="Hexapeptide repeat proteins"/>
    <property type="match status" value="1"/>
</dbReference>
<sequence length="176" mass="18609">MSLYRLGDKSPKLPDNQRFWVAPGAQVIGDVHVGEDVSIWFNAVVRADNEPLTIGARTNVQDGSVLHSDLGSPLTIGEGVTIGHKVMLHGCTIGDNSLIGIGAVVLNRAVIGKNSIVGAGALVPEGKVYPDGVLLLGQPARVVRELTPGQIESLKGSADHYVANWQRFKADLAEIS</sequence>
<dbReference type="InterPro" id="IPR011004">
    <property type="entry name" value="Trimer_LpxA-like_sf"/>
</dbReference>
<comment type="caution">
    <text evidence="1">The sequence shown here is derived from an EMBL/GenBank/DDBJ whole genome shotgun (WGS) entry which is preliminary data.</text>
</comment>
<dbReference type="PANTHER" id="PTHR13061">
    <property type="entry name" value="DYNACTIN SUBUNIT P25"/>
    <property type="match status" value="1"/>
</dbReference>
<reference evidence="1" key="2">
    <citation type="submission" date="2020-09" db="EMBL/GenBank/DDBJ databases">
        <authorList>
            <person name="Sun Q."/>
            <person name="Kim S."/>
        </authorList>
    </citation>
    <scope>NUCLEOTIDE SEQUENCE</scope>
    <source>
        <strain evidence="1">KCTC 32296</strain>
    </source>
</reference>
<evidence type="ECO:0000313" key="1">
    <source>
        <dbReference type="EMBL" id="GGZ39362.1"/>
    </source>
</evidence>
<dbReference type="AlphaFoldDB" id="A0A918Q9X7"/>
<dbReference type="InterPro" id="IPR001451">
    <property type="entry name" value="Hexapep"/>
</dbReference>
<dbReference type="InterPro" id="IPR050484">
    <property type="entry name" value="Transf_Hexapept/Carb_Anhydrase"/>
</dbReference>
<dbReference type="Pfam" id="PF00132">
    <property type="entry name" value="Hexapep"/>
    <property type="match status" value="1"/>
</dbReference>
<name>A0A918Q9X7_9CAUL</name>
<dbReference type="RefSeq" id="WP_189487528.1">
    <property type="nucleotide sequence ID" value="NZ_BMZB01000004.1"/>
</dbReference>
<dbReference type="EMBL" id="BMZB01000004">
    <property type="protein sequence ID" value="GGZ39362.1"/>
    <property type="molecule type" value="Genomic_DNA"/>
</dbReference>
<dbReference type="Proteomes" id="UP000662572">
    <property type="component" value="Unassembled WGS sequence"/>
</dbReference>
<evidence type="ECO:0000313" key="2">
    <source>
        <dbReference type="Proteomes" id="UP000662572"/>
    </source>
</evidence>
<dbReference type="CDD" id="cd04645">
    <property type="entry name" value="LbH_gamma_CA_like"/>
    <property type="match status" value="1"/>
</dbReference>
<reference evidence="1" key="1">
    <citation type="journal article" date="2014" name="Int. J. Syst. Evol. Microbiol.">
        <title>Complete genome sequence of Corynebacterium casei LMG S-19264T (=DSM 44701T), isolated from a smear-ripened cheese.</title>
        <authorList>
            <consortium name="US DOE Joint Genome Institute (JGI-PGF)"/>
            <person name="Walter F."/>
            <person name="Albersmeier A."/>
            <person name="Kalinowski J."/>
            <person name="Ruckert C."/>
        </authorList>
    </citation>
    <scope>NUCLEOTIDE SEQUENCE</scope>
    <source>
        <strain evidence="1">KCTC 32296</strain>
    </source>
</reference>